<evidence type="ECO:0000259" key="2">
    <source>
        <dbReference type="Pfam" id="PF03807"/>
    </source>
</evidence>
<keyword evidence="4" id="KW-1185">Reference proteome</keyword>
<reference evidence="4" key="1">
    <citation type="submission" date="2019-06" db="EMBL/GenBank/DDBJ databases">
        <title>Draft genome sequence of the griseofulvin-producing fungus Xylaria cubensis strain G536.</title>
        <authorList>
            <person name="Mead M.E."/>
            <person name="Raja H.A."/>
            <person name="Steenwyk J.L."/>
            <person name="Knowles S.L."/>
            <person name="Oberlies N.H."/>
            <person name="Rokas A."/>
        </authorList>
    </citation>
    <scope>NUCLEOTIDE SEQUENCE [LARGE SCALE GENOMIC DNA]</scope>
    <source>
        <strain evidence="4">G536</strain>
    </source>
</reference>
<dbReference type="STRING" id="2512241.A0A553HLB8"/>
<dbReference type="PANTHER" id="PTHR14239">
    <property type="entry name" value="DUDULIN-RELATED"/>
    <property type="match status" value="1"/>
</dbReference>
<keyword evidence="1" id="KW-0560">Oxidoreductase</keyword>
<dbReference type="SUPFAM" id="SSF51735">
    <property type="entry name" value="NAD(P)-binding Rossmann-fold domains"/>
    <property type="match status" value="1"/>
</dbReference>
<dbReference type="EMBL" id="VFLP01000080">
    <property type="protein sequence ID" value="TRX88758.1"/>
    <property type="molecule type" value="Genomic_DNA"/>
</dbReference>
<organism evidence="3 4">
    <name type="scientific">Xylaria flabelliformis</name>
    <dbReference type="NCBI Taxonomy" id="2512241"/>
    <lineage>
        <taxon>Eukaryota</taxon>
        <taxon>Fungi</taxon>
        <taxon>Dikarya</taxon>
        <taxon>Ascomycota</taxon>
        <taxon>Pezizomycotina</taxon>
        <taxon>Sordariomycetes</taxon>
        <taxon>Xylariomycetidae</taxon>
        <taxon>Xylariales</taxon>
        <taxon>Xylariaceae</taxon>
        <taxon>Xylaria</taxon>
    </lineage>
</organism>
<dbReference type="GO" id="GO:0016491">
    <property type="term" value="F:oxidoreductase activity"/>
    <property type="evidence" value="ECO:0007669"/>
    <property type="project" value="UniProtKB-KW"/>
</dbReference>
<evidence type="ECO:0000313" key="4">
    <source>
        <dbReference type="Proteomes" id="UP000319160"/>
    </source>
</evidence>
<dbReference type="Pfam" id="PF03807">
    <property type="entry name" value="F420_oxidored"/>
    <property type="match status" value="1"/>
</dbReference>
<dbReference type="Proteomes" id="UP000319160">
    <property type="component" value="Unassembled WGS sequence"/>
</dbReference>
<protein>
    <recommendedName>
        <fullName evidence="2">Pyrroline-5-carboxylate reductase catalytic N-terminal domain-containing protein</fullName>
    </recommendedName>
</protein>
<evidence type="ECO:0000256" key="1">
    <source>
        <dbReference type="ARBA" id="ARBA00023002"/>
    </source>
</evidence>
<accession>A0A553HLB8</accession>
<comment type="caution">
    <text evidence="3">The sequence shown here is derived from an EMBL/GenBank/DDBJ whole genome shotgun (WGS) entry which is preliminary data.</text>
</comment>
<sequence length="231" mass="26045">MQIGIVNAGNIGLNLAIPWIRHGHDIMLSKDTHPEKLRERVRAFGLEHGLNDAELNRFRYGSLAEAAKFGDVVLLSVYFPRLDHVLKELQDAGVTLSGKIVIETMNPVNVDENFNHSHDLKYMKRTSVTEEIKKVFPEAILFKSFNNMFAPLLDVKKWSSNRIPTIVFVGGNSSSTGTVRKLIEDAGFRPQFAGYNLVDARLLENLGVLFHRLVENEYQGDVNIAFDVVRP</sequence>
<dbReference type="OrthoDB" id="550646at2759"/>
<proteinExistence type="predicted"/>
<dbReference type="InterPro" id="IPR036291">
    <property type="entry name" value="NAD(P)-bd_dom_sf"/>
</dbReference>
<dbReference type="InterPro" id="IPR051267">
    <property type="entry name" value="STEAP_metalloreductase"/>
</dbReference>
<name>A0A553HLB8_9PEZI</name>
<dbReference type="Gene3D" id="3.40.50.720">
    <property type="entry name" value="NAD(P)-binding Rossmann-like Domain"/>
    <property type="match status" value="1"/>
</dbReference>
<dbReference type="AlphaFoldDB" id="A0A553HLB8"/>
<feature type="domain" description="Pyrroline-5-carboxylate reductase catalytic N-terminal" evidence="2">
    <location>
        <begin position="2"/>
        <end position="107"/>
    </location>
</feature>
<dbReference type="PANTHER" id="PTHR14239:SF10">
    <property type="entry name" value="REDUCTASE"/>
    <property type="match status" value="1"/>
</dbReference>
<gene>
    <name evidence="3" type="ORF">FHL15_010328</name>
</gene>
<evidence type="ECO:0000313" key="3">
    <source>
        <dbReference type="EMBL" id="TRX88758.1"/>
    </source>
</evidence>
<dbReference type="InterPro" id="IPR028939">
    <property type="entry name" value="P5C_Rdtase_cat_N"/>
</dbReference>